<keyword evidence="10" id="KW-1185">Reference proteome</keyword>
<feature type="transmembrane region" description="Helical" evidence="7">
    <location>
        <begin position="127"/>
        <end position="148"/>
    </location>
</feature>
<feature type="transmembrane region" description="Helical" evidence="7">
    <location>
        <begin position="58"/>
        <end position="81"/>
    </location>
</feature>
<proteinExistence type="inferred from homology"/>
<dbReference type="SUPFAM" id="SSF161098">
    <property type="entry name" value="MetI-like"/>
    <property type="match status" value="1"/>
</dbReference>
<dbReference type="InterPro" id="IPR000515">
    <property type="entry name" value="MetI-like"/>
</dbReference>
<dbReference type="EMBL" id="JAKLTQ010000010">
    <property type="protein sequence ID" value="MCG2623044.1"/>
    <property type="molecule type" value="Genomic_DNA"/>
</dbReference>
<comment type="similarity">
    <text evidence="7">Belongs to the binding-protein-dependent transport system permease family.</text>
</comment>
<evidence type="ECO:0000256" key="3">
    <source>
        <dbReference type="ARBA" id="ARBA00022475"/>
    </source>
</evidence>
<dbReference type="Gene3D" id="1.10.3720.10">
    <property type="entry name" value="MetI-like"/>
    <property type="match status" value="1"/>
</dbReference>
<evidence type="ECO:0000256" key="1">
    <source>
        <dbReference type="ARBA" id="ARBA00004651"/>
    </source>
</evidence>
<dbReference type="Pfam" id="PF00528">
    <property type="entry name" value="BPD_transp_1"/>
    <property type="match status" value="1"/>
</dbReference>
<accession>A0ABS9L8P5</accession>
<sequence>MSQTFARLGQLLGEAGFWAAFGQTMAGWILGVLIAVGLGLPVGMLLGRIGLLYRSSRLMVDFLRTIPSVAVIPLVTLLFGATLEMKVMLVAFGSFWPFMLQVAYGVQDTDKVLVDTVRSFRLSTGRAAWYVFSPSALPFAVTGLRIAAVTGLLLTISSEILGSAPGLGLELALAQTGGDLSLTYAYIVFIGLLGVALNLVLNASSRRVLFWHASVRGDAA</sequence>
<reference evidence="9" key="1">
    <citation type="submission" date="2022-01" db="EMBL/GenBank/DDBJ databases">
        <authorList>
            <person name="Jo J.-H."/>
            <person name="Im W.-T."/>
        </authorList>
    </citation>
    <scope>NUCLEOTIDE SEQUENCE</scope>
    <source>
        <strain evidence="9">I2-34</strain>
    </source>
</reference>
<dbReference type="CDD" id="cd06261">
    <property type="entry name" value="TM_PBP2"/>
    <property type="match status" value="1"/>
</dbReference>
<protein>
    <submittedName>
        <fullName evidence="9">ABC transporter permease subunit</fullName>
    </submittedName>
</protein>
<dbReference type="Proteomes" id="UP001165368">
    <property type="component" value="Unassembled WGS sequence"/>
</dbReference>
<organism evidence="9 10">
    <name type="scientific">Arthrobacter hankyongi</name>
    <dbReference type="NCBI Taxonomy" id="2904801"/>
    <lineage>
        <taxon>Bacteria</taxon>
        <taxon>Bacillati</taxon>
        <taxon>Actinomycetota</taxon>
        <taxon>Actinomycetes</taxon>
        <taxon>Micrococcales</taxon>
        <taxon>Micrococcaceae</taxon>
        <taxon>Arthrobacter</taxon>
    </lineage>
</organism>
<evidence type="ECO:0000256" key="7">
    <source>
        <dbReference type="RuleBase" id="RU363032"/>
    </source>
</evidence>
<keyword evidence="5 7" id="KW-1133">Transmembrane helix</keyword>
<dbReference type="PANTHER" id="PTHR30151">
    <property type="entry name" value="ALKANE SULFONATE ABC TRANSPORTER-RELATED, MEMBRANE SUBUNIT"/>
    <property type="match status" value="1"/>
</dbReference>
<evidence type="ECO:0000256" key="4">
    <source>
        <dbReference type="ARBA" id="ARBA00022692"/>
    </source>
</evidence>
<feature type="transmembrane region" description="Helical" evidence="7">
    <location>
        <begin position="183"/>
        <end position="201"/>
    </location>
</feature>
<evidence type="ECO:0000313" key="9">
    <source>
        <dbReference type="EMBL" id="MCG2623044.1"/>
    </source>
</evidence>
<feature type="transmembrane region" description="Helical" evidence="7">
    <location>
        <begin position="87"/>
        <end position="106"/>
    </location>
</feature>
<name>A0ABS9L8P5_9MICC</name>
<dbReference type="InterPro" id="IPR035906">
    <property type="entry name" value="MetI-like_sf"/>
</dbReference>
<keyword evidence="6 7" id="KW-0472">Membrane</keyword>
<dbReference type="RefSeq" id="WP_237821959.1">
    <property type="nucleotide sequence ID" value="NZ_JAKLTQ010000010.1"/>
</dbReference>
<evidence type="ECO:0000313" key="10">
    <source>
        <dbReference type="Proteomes" id="UP001165368"/>
    </source>
</evidence>
<evidence type="ECO:0000256" key="6">
    <source>
        <dbReference type="ARBA" id="ARBA00023136"/>
    </source>
</evidence>
<comment type="caution">
    <text evidence="9">The sequence shown here is derived from an EMBL/GenBank/DDBJ whole genome shotgun (WGS) entry which is preliminary data.</text>
</comment>
<evidence type="ECO:0000259" key="8">
    <source>
        <dbReference type="PROSITE" id="PS50928"/>
    </source>
</evidence>
<dbReference type="PANTHER" id="PTHR30151:SF0">
    <property type="entry name" value="ABC TRANSPORTER PERMEASE PROTEIN MJ0413-RELATED"/>
    <property type="match status" value="1"/>
</dbReference>
<keyword evidence="3" id="KW-1003">Cell membrane</keyword>
<keyword evidence="4 7" id="KW-0812">Transmembrane</keyword>
<feature type="transmembrane region" description="Helical" evidence="7">
    <location>
        <begin position="25"/>
        <end position="46"/>
    </location>
</feature>
<feature type="domain" description="ABC transmembrane type-1" evidence="8">
    <location>
        <begin position="21"/>
        <end position="201"/>
    </location>
</feature>
<keyword evidence="2 7" id="KW-0813">Transport</keyword>
<evidence type="ECO:0000256" key="2">
    <source>
        <dbReference type="ARBA" id="ARBA00022448"/>
    </source>
</evidence>
<comment type="subcellular location">
    <subcellularLocation>
        <location evidence="1 7">Cell membrane</location>
        <topology evidence="1 7">Multi-pass membrane protein</topology>
    </subcellularLocation>
</comment>
<dbReference type="PROSITE" id="PS50928">
    <property type="entry name" value="ABC_TM1"/>
    <property type="match status" value="1"/>
</dbReference>
<gene>
    <name evidence="9" type="ORF">LVY72_14165</name>
</gene>
<evidence type="ECO:0000256" key="5">
    <source>
        <dbReference type="ARBA" id="ARBA00022989"/>
    </source>
</evidence>